<evidence type="ECO:0000256" key="16">
    <source>
        <dbReference type="ARBA" id="ARBA00083635"/>
    </source>
</evidence>
<evidence type="ECO:0000256" key="15">
    <source>
        <dbReference type="ARBA" id="ARBA00083186"/>
    </source>
</evidence>
<evidence type="ECO:0000256" key="3">
    <source>
        <dbReference type="ARBA" id="ARBA00011738"/>
    </source>
</evidence>
<evidence type="ECO:0000256" key="13">
    <source>
        <dbReference type="ARBA" id="ARBA00075987"/>
    </source>
</evidence>
<dbReference type="GO" id="GO:0017111">
    <property type="term" value="F:ribonucleoside triphosphate phosphatase activity"/>
    <property type="evidence" value="ECO:0007669"/>
    <property type="project" value="InterPro"/>
</dbReference>
<dbReference type="HAMAP" id="MF_01405">
    <property type="entry name" value="Non_canon_purine_NTPase"/>
    <property type="match status" value="1"/>
</dbReference>
<dbReference type="PANTHER" id="PTHR11067">
    <property type="entry name" value="INOSINE TRIPHOSPHATE PYROPHOSPHATASE/HAM1 PROTEIN"/>
    <property type="match status" value="1"/>
</dbReference>
<evidence type="ECO:0000256" key="10">
    <source>
        <dbReference type="ARBA" id="ARBA00052017"/>
    </source>
</evidence>
<evidence type="ECO:0000256" key="14">
    <source>
        <dbReference type="ARBA" id="ARBA00078805"/>
    </source>
</evidence>
<evidence type="ECO:0000256" key="5">
    <source>
        <dbReference type="ARBA" id="ARBA00022741"/>
    </source>
</evidence>
<keyword evidence="6 17" id="KW-0378">Hydrolase</keyword>
<comment type="subunit">
    <text evidence="3">Homodimer.</text>
</comment>
<dbReference type="Pfam" id="PF01725">
    <property type="entry name" value="Ham1p_like"/>
    <property type="match status" value="1"/>
</dbReference>
<keyword evidence="8" id="KW-0546">Nucleotide metabolism</keyword>
<comment type="similarity">
    <text evidence="2">Belongs to the HAM1 NTPase family.</text>
</comment>
<dbReference type="CDD" id="cd00515">
    <property type="entry name" value="HAM1"/>
    <property type="match status" value="1"/>
</dbReference>
<keyword evidence="7" id="KW-0460">Magnesium</keyword>
<dbReference type="InterPro" id="IPR020922">
    <property type="entry name" value="dITP/XTP_pyrophosphatase"/>
</dbReference>
<dbReference type="GO" id="GO:0035870">
    <property type="term" value="F:dITP diphosphatase activity"/>
    <property type="evidence" value="ECO:0007669"/>
    <property type="project" value="UniProtKB-ARBA"/>
</dbReference>
<dbReference type="Gene3D" id="3.90.950.10">
    <property type="match status" value="1"/>
</dbReference>
<evidence type="ECO:0000256" key="12">
    <source>
        <dbReference type="ARBA" id="ARBA00071289"/>
    </source>
</evidence>
<evidence type="ECO:0000256" key="9">
    <source>
        <dbReference type="ARBA" id="ARBA00051875"/>
    </source>
</evidence>
<protein>
    <recommendedName>
        <fullName evidence="12">dITP/XTP pyrophosphatase</fullName>
        <ecNumber evidence="11">3.6.1.66</ecNumber>
    </recommendedName>
    <alternativeName>
        <fullName evidence="13">Non-canonical purine NTP pyrophosphatase</fullName>
    </alternativeName>
    <alternativeName>
        <fullName evidence="14">Non-standard purine NTP pyrophosphatase</fullName>
    </alternativeName>
    <alternativeName>
        <fullName evidence="16">Nucleoside-triphosphate diphosphatase</fullName>
    </alternativeName>
    <alternativeName>
        <fullName evidence="15">Nucleoside-triphosphate pyrophosphatase</fullName>
    </alternativeName>
</protein>
<evidence type="ECO:0000256" key="6">
    <source>
        <dbReference type="ARBA" id="ARBA00022801"/>
    </source>
</evidence>
<evidence type="ECO:0000256" key="8">
    <source>
        <dbReference type="ARBA" id="ARBA00023080"/>
    </source>
</evidence>
<sequence length="200" mass="21151">MTVKELVAATGNQGKLRELTELLEPLGIKVYAPAECGIAGLEVEETGDTFEENAMLKAAAYAKAAGMPAVADDSGLMVDALGGAPGVYSARYGGAGHDDAWRVGYLLSNIENVPDGKRGGRFVSALAYATPEGEGFVVRGECEGVILREPKGDGGFGYDPIFLFEPDGLTFSQLSEDRKNEVSHRGAAMRSFTKKLGELQ</sequence>
<dbReference type="GO" id="GO:0000166">
    <property type="term" value="F:nucleotide binding"/>
    <property type="evidence" value="ECO:0007669"/>
    <property type="project" value="UniProtKB-KW"/>
</dbReference>
<evidence type="ECO:0000256" key="2">
    <source>
        <dbReference type="ARBA" id="ARBA00008023"/>
    </source>
</evidence>
<evidence type="ECO:0000313" key="17">
    <source>
        <dbReference type="EMBL" id="MPM09314.1"/>
    </source>
</evidence>
<dbReference type="InterPro" id="IPR002637">
    <property type="entry name" value="RdgB/HAM1"/>
</dbReference>
<dbReference type="GO" id="GO:0009117">
    <property type="term" value="P:nucleotide metabolic process"/>
    <property type="evidence" value="ECO:0007669"/>
    <property type="project" value="UniProtKB-KW"/>
</dbReference>
<dbReference type="GO" id="GO:0009146">
    <property type="term" value="P:purine nucleoside triphosphate catabolic process"/>
    <property type="evidence" value="ECO:0007669"/>
    <property type="project" value="UniProtKB-ARBA"/>
</dbReference>
<dbReference type="PANTHER" id="PTHR11067:SF9">
    <property type="entry name" value="INOSINE TRIPHOSPHATE PYROPHOSPHATASE"/>
    <property type="match status" value="1"/>
</dbReference>
<comment type="catalytic activity">
    <reaction evidence="10">
        <text>XTP + H2O = XMP + diphosphate + H(+)</text>
        <dbReference type="Rhea" id="RHEA:28610"/>
        <dbReference type="ChEBI" id="CHEBI:15377"/>
        <dbReference type="ChEBI" id="CHEBI:15378"/>
        <dbReference type="ChEBI" id="CHEBI:33019"/>
        <dbReference type="ChEBI" id="CHEBI:57464"/>
        <dbReference type="ChEBI" id="CHEBI:61314"/>
        <dbReference type="EC" id="3.6.1.66"/>
    </reaction>
</comment>
<evidence type="ECO:0000256" key="4">
    <source>
        <dbReference type="ARBA" id="ARBA00022723"/>
    </source>
</evidence>
<name>A0A644X5A0_9ZZZZ</name>
<comment type="catalytic activity">
    <reaction evidence="9">
        <text>dITP + H2O = dIMP + diphosphate + H(+)</text>
        <dbReference type="Rhea" id="RHEA:28342"/>
        <dbReference type="ChEBI" id="CHEBI:15377"/>
        <dbReference type="ChEBI" id="CHEBI:15378"/>
        <dbReference type="ChEBI" id="CHEBI:33019"/>
        <dbReference type="ChEBI" id="CHEBI:61194"/>
        <dbReference type="ChEBI" id="CHEBI:61382"/>
        <dbReference type="EC" id="3.6.1.66"/>
    </reaction>
</comment>
<dbReference type="GO" id="GO:0046872">
    <property type="term" value="F:metal ion binding"/>
    <property type="evidence" value="ECO:0007669"/>
    <property type="project" value="UniProtKB-KW"/>
</dbReference>
<gene>
    <name evidence="17" type="primary">rdgB_6</name>
    <name evidence="17" type="ORF">SDC9_55630</name>
</gene>
<evidence type="ECO:0000256" key="1">
    <source>
        <dbReference type="ARBA" id="ARBA00001946"/>
    </source>
</evidence>
<reference evidence="17" key="1">
    <citation type="submission" date="2019-08" db="EMBL/GenBank/DDBJ databases">
        <authorList>
            <person name="Kucharzyk K."/>
            <person name="Murdoch R.W."/>
            <person name="Higgins S."/>
            <person name="Loffler F."/>
        </authorList>
    </citation>
    <scope>NUCLEOTIDE SEQUENCE</scope>
</reference>
<dbReference type="GO" id="GO:0005829">
    <property type="term" value="C:cytosol"/>
    <property type="evidence" value="ECO:0007669"/>
    <property type="project" value="TreeGrafter"/>
</dbReference>
<evidence type="ECO:0000256" key="7">
    <source>
        <dbReference type="ARBA" id="ARBA00022842"/>
    </source>
</evidence>
<dbReference type="NCBIfam" id="TIGR00042">
    <property type="entry name" value="RdgB/HAM1 family non-canonical purine NTP pyrophosphatase"/>
    <property type="match status" value="1"/>
</dbReference>
<dbReference type="EC" id="3.6.1.66" evidence="11"/>
<dbReference type="AlphaFoldDB" id="A0A644X5A0"/>
<comment type="caution">
    <text evidence="17">The sequence shown here is derived from an EMBL/GenBank/DDBJ whole genome shotgun (WGS) entry which is preliminary data.</text>
</comment>
<comment type="cofactor">
    <cofactor evidence="1">
        <name>Mg(2+)</name>
        <dbReference type="ChEBI" id="CHEBI:18420"/>
    </cofactor>
</comment>
<dbReference type="SUPFAM" id="SSF52972">
    <property type="entry name" value="ITPase-like"/>
    <property type="match status" value="1"/>
</dbReference>
<dbReference type="GO" id="GO:0036220">
    <property type="term" value="F:ITP diphosphatase activity"/>
    <property type="evidence" value="ECO:0007669"/>
    <property type="project" value="UniProtKB-EC"/>
</dbReference>
<keyword evidence="5" id="KW-0547">Nucleotide-binding</keyword>
<dbReference type="EMBL" id="VSSQ01001554">
    <property type="protein sequence ID" value="MPM09314.1"/>
    <property type="molecule type" value="Genomic_DNA"/>
</dbReference>
<evidence type="ECO:0000256" key="11">
    <source>
        <dbReference type="ARBA" id="ARBA00066468"/>
    </source>
</evidence>
<proteinExistence type="inferred from homology"/>
<dbReference type="GO" id="GO:0036222">
    <property type="term" value="F:XTP diphosphatase activity"/>
    <property type="evidence" value="ECO:0007669"/>
    <property type="project" value="RHEA"/>
</dbReference>
<dbReference type="FunFam" id="3.90.950.10:FF:000001">
    <property type="entry name" value="dITP/XTP pyrophosphatase"/>
    <property type="match status" value="1"/>
</dbReference>
<organism evidence="17">
    <name type="scientific">bioreactor metagenome</name>
    <dbReference type="NCBI Taxonomy" id="1076179"/>
    <lineage>
        <taxon>unclassified sequences</taxon>
        <taxon>metagenomes</taxon>
        <taxon>ecological metagenomes</taxon>
    </lineage>
</organism>
<keyword evidence="4" id="KW-0479">Metal-binding</keyword>
<dbReference type="InterPro" id="IPR029001">
    <property type="entry name" value="ITPase-like_fam"/>
</dbReference>
<accession>A0A644X5A0</accession>